<sequence length="118" mass="14007">MRYKKFLSLILSFLLVSTSVASLYLGFKNLNLNLESKNEKDFLINKVIFSQDESTSFINKNAEIDIQNFELLFLRKLQSEASINKITFEWNKTQVVVKLVHKNKQYSWFYNLQKKFVI</sequence>
<dbReference type="AlphaFoldDB" id="A0A2S5RHV9"/>
<comment type="caution">
    <text evidence="1">The sequence shown here is derived from an EMBL/GenBank/DDBJ whole genome shotgun (WGS) entry which is preliminary data.</text>
</comment>
<organism evidence="1 2">
    <name type="scientific">Mesoplasma corruscae</name>
    <dbReference type="NCBI Taxonomy" id="216874"/>
    <lineage>
        <taxon>Bacteria</taxon>
        <taxon>Bacillati</taxon>
        <taxon>Mycoplasmatota</taxon>
        <taxon>Mollicutes</taxon>
        <taxon>Entomoplasmatales</taxon>
        <taxon>Entomoplasmataceae</taxon>
        <taxon>Mesoplasma</taxon>
    </lineage>
</organism>
<evidence type="ECO:0000313" key="1">
    <source>
        <dbReference type="EMBL" id="PPE06745.1"/>
    </source>
</evidence>
<evidence type="ECO:0000313" key="2">
    <source>
        <dbReference type="Proteomes" id="UP000239785"/>
    </source>
</evidence>
<gene>
    <name evidence="1" type="ORF">MCORR_v1c03760</name>
</gene>
<proteinExistence type="predicted"/>
<dbReference type="RefSeq" id="WP_104207912.1">
    <property type="nucleotide sequence ID" value="NZ_PHNF01000001.1"/>
</dbReference>
<protein>
    <submittedName>
        <fullName evidence="1">Uncharacterized protein</fullName>
    </submittedName>
</protein>
<keyword evidence="2" id="KW-1185">Reference proteome</keyword>
<name>A0A2S5RHV9_9MOLU</name>
<dbReference type="Proteomes" id="UP000239785">
    <property type="component" value="Unassembled WGS sequence"/>
</dbReference>
<dbReference type="EMBL" id="PHNF01000001">
    <property type="protein sequence ID" value="PPE06745.1"/>
    <property type="molecule type" value="Genomic_DNA"/>
</dbReference>
<reference evidence="1 2" key="1">
    <citation type="submission" date="2017-11" db="EMBL/GenBank/DDBJ databases">
        <title>Genome sequence of Mesoplasma corruscae ELCA-2 (ATCC 49579).</title>
        <authorList>
            <person name="Lo W.-S."/>
            <person name="Kuo C.-H."/>
        </authorList>
    </citation>
    <scope>NUCLEOTIDE SEQUENCE [LARGE SCALE GENOMIC DNA]</scope>
    <source>
        <strain evidence="1 2">ELCA-2</strain>
    </source>
</reference>
<accession>A0A2S5RHV9</accession>